<dbReference type="RefSeq" id="WP_207336881.1">
    <property type="nucleotide sequence ID" value="NZ_JAFMYU010000015.1"/>
</dbReference>
<feature type="transmembrane region" description="Helical" evidence="1">
    <location>
        <begin position="36"/>
        <end position="58"/>
    </location>
</feature>
<dbReference type="EMBL" id="JAFMYU010000015">
    <property type="protein sequence ID" value="MBO0932921.1"/>
    <property type="molecule type" value="Genomic_DNA"/>
</dbReference>
<proteinExistence type="predicted"/>
<evidence type="ECO:0000313" key="2">
    <source>
        <dbReference type="EMBL" id="MBO0932921.1"/>
    </source>
</evidence>
<accession>A0A939K1D1</accession>
<gene>
    <name evidence="2" type="ORF">J2I48_18070</name>
</gene>
<dbReference type="AlphaFoldDB" id="A0A939K1D1"/>
<name>A0A939K1D1_9BACT</name>
<keyword evidence="1" id="KW-0472">Membrane</keyword>
<feature type="transmembrane region" description="Helical" evidence="1">
    <location>
        <begin position="12"/>
        <end position="30"/>
    </location>
</feature>
<sequence length="96" mass="10573">MKKVLNQPLQTAGLVLAIEVILTMTIMVIRTPAVSIPLLLILLIVVLFGISYMVYALVDSSQRGRLKLNLILAVCAPPAYIFLLFVYVASRVTDDL</sequence>
<feature type="transmembrane region" description="Helical" evidence="1">
    <location>
        <begin position="70"/>
        <end position="90"/>
    </location>
</feature>
<keyword evidence="3" id="KW-1185">Reference proteome</keyword>
<evidence type="ECO:0000256" key="1">
    <source>
        <dbReference type="SAM" id="Phobius"/>
    </source>
</evidence>
<reference evidence="2 3" key="1">
    <citation type="submission" date="2021-03" db="EMBL/GenBank/DDBJ databases">
        <title>Fibrella sp. HMF5036 genome sequencing and assembly.</title>
        <authorList>
            <person name="Kang H."/>
            <person name="Kim H."/>
            <person name="Bae S."/>
            <person name="Joh K."/>
        </authorList>
    </citation>
    <scope>NUCLEOTIDE SEQUENCE [LARGE SCALE GENOMIC DNA]</scope>
    <source>
        <strain evidence="2 3">HMF5036</strain>
    </source>
</reference>
<dbReference type="Proteomes" id="UP000664795">
    <property type="component" value="Unassembled WGS sequence"/>
</dbReference>
<protein>
    <submittedName>
        <fullName evidence="2">Uncharacterized protein</fullName>
    </submittedName>
</protein>
<comment type="caution">
    <text evidence="2">The sequence shown here is derived from an EMBL/GenBank/DDBJ whole genome shotgun (WGS) entry which is preliminary data.</text>
</comment>
<keyword evidence="1" id="KW-1133">Transmembrane helix</keyword>
<keyword evidence="1" id="KW-0812">Transmembrane</keyword>
<organism evidence="2 3">
    <name type="scientific">Fibrella aquatilis</name>
    <dbReference type="NCBI Taxonomy" id="2817059"/>
    <lineage>
        <taxon>Bacteria</taxon>
        <taxon>Pseudomonadati</taxon>
        <taxon>Bacteroidota</taxon>
        <taxon>Cytophagia</taxon>
        <taxon>Cytophagales</taxon>
        <taxon>Spirosomataceae</taxon>
        <taxon>Fibrella</taxon>
    </lineage>
</organism>
<evidence type="ECO:0000313" key="3">
    <source>
        <dbReference type="Proteomes" id="UP000664795"/>
    </source>
</evidence>